<dbReference type="NCBIfam" id="NF033618">
    <property type="entry name" value="mlaB_1"/>
    <property type="match status" value="1"/>
</dbReference>
<proteinExistence type="predicted"/>
<dbReference type="InterPro" id="IPR036513">
    <property type="entry name" value="STAS_dom_sf"/>
</dbReference>
<evidence type="ECO:0000259" key="1">
    <source>
        <dbReference type="PROSITE" id="PS50801"/>
    </source>
</evidence>
<dbReference type="PROSITE" id="PS50801">
    <property type="entry name" value="STAS"/>
    <property type="match status" value="1"/>
</dbReference>
<accession>A0A6I6EM75</accession>
<dbReference type="InterPro" id="IPR049743">
    <property type="entry name" value="MlaB"/>
</dbReference>
<dbReference type="EMBL" id="WLZX01000004">
    <property type="protein sequence ID" value="MTD27880.1"/>
    <property type="molecule type" value="Genomic_DNA"/>
</dbReference>
<dbReference type="Pfam" id="PF13466">
    <property type="entry name" value="STAS_2"/>
    <property type="match status" value="1"/>
</dbReference>
<gene>
    <name evidence="3" type="primary">mlaB</name>
    <name evidence="2" type="ORF">GK011_13135</name>
    <name evidence="3" type="ORF">GN242_02325</name>
</gene>
<dbReference type="Gene3D" id="3.30.750.24">
    <property type="entry name" value="STAS domain"/>
    <property type="match status" value="1"/>
</dbReference>
<feature type="domain" description="STAS" evidence="1">
    <location>
        <begin position="42"/>
        <end position="98"/>
    </location>
</feature>
<reference evidence="2 5" key="1">
    <citation type="submission" date="2019-11" db="EMBL/GenBank/DDBJ databases">
        <title>Erwinia sp. nov., isolated from feces of birds in Tibet plateau of China.</title>
        <authorList>
            <person name="Ge Y."/>
        </authorList>
    </citation>
    <scope>NUCLEOTIDE SEQUENCE [LARGE SCALE GENOMIC DNA]</scope>
    <source>
        <strain evidence="2 5">J316</strain>
    </source>
</reference>
<dbReference type="EMBL" id="CP046509">
    <property type="protein sequence ID" value="QGU86139.1"/>
    <property type="molecule type" value="Genomic_DNA"/>
</dbReference>
<evidence type="ECO:0000313" key="4">
    <source>
        <dbReference type="Proteomes" id="UP000424752"/>
    </source>
</evidence>
<dbReference type="SUPFAM" id="SSF52091">
    <property type="entry name" value="SpoIIaa-like"/>
    <property type="match status" value="1"/>
</dbReference>
<dbReference type="AlphaFoldDB" id="A0A6I6EM75"/>
<dbReference type="InterPro" id="IPR002645">
    <property type="entry name" value="STAS_dom"/>
</dbReference>
<reference evidence="3 4" key="2">
    <citation type="submission" date="2019-12" db="EMBL/GenBank/DDBJ databases">
        <title>Erwinia sp. nov., isolated from droppings of birds in the Qinghai-Tiebt plateau of China.</title>
        <authorList>
            <person name="Ge Y."/>
        </authorList>
    </citation>
    <scope>NUCLEOTIDE SEQUENCE [LARGE SCALE GENOMIC DNA]</scope>
    <source>
        <strain evidence="3 4">J780</strain>
    </source>
</reference>
<dbReference type="PANTHER" id="PTHR35849">
    <property type="entry name" value="BLR2341 PROTEIN"/>
    <property type="match status" value="1"/>
</dbReference>
<organism evidence="3 4">
    <name type="scientific">Erwinia sorbitola</name>
    <dbReference type="NCBI Taxonomy" id="2681984"/>
    <lineage>
        <taxon>Bacteria</taxon>
        <taxon>Pseudomonadati</taxon>
        <taxon>Pseudomonadota</taxon>
        <taxon>Gammaproteobacteria</taxon>
        <taxon>Enterobacterales</taxon>
        <taxon>Erwiniaceae</taxon>
        <taxon>Erwinia</taxon>
    </lineage>
</organism>
<keyword evidence="5" id="KW-1185">Reference proteome</keyword>
<evidence type="ECO:0000313" key="3">
    <source>
        <dbReference type="EMBL" id="QGU86139.1"/>
    </source>
</evidence>
<dbReference type="Proteomes" id="UP000424752">
    <property type="component" value="Chromosome"/>
</dbReference>
<dbReference type="Proteomes" id="UP000480164">
    <property type="component" value="Unassembled WGS sequence"/>
</dbReference>
<dbReference type="InterPro" id="IPR052746">
    <property type="entry name" value="MlaB_ABC_Transporter"/>
</dbReference>
<evidence type="ECO:0000313" key="5">
    <source>
        <dbReference type="Proteomes" id="UP000480164"/>
    </source>
</evidence>
<protein>
    <submittedName>
        <fullName evidence="3">Lipid asymmetry maintenance protein MlaB</fullName>
    </submittedName>
</protein>
<dbReference type="InterPro" id="IPR058548">
    <property type="entry name" value="MlaB-like_STAS"/>
</dbReference>
<evidence type="ECO:0000313" key="2">
    <source>
        <dbReference type="EMBL" id="MTD27880.1"/>
    </source>
</evidence>
<accession>A0A6L6GPX0</accession>
<dbReference type="KEGG" id="erwi:GN242_02325"/>
<name>A0A6I6EM75_9GAMM</name>
<dbReference type="PANTHER" id="PTHR35849:SF1">
    <property type="entry name" value="INTERMEMBRANE PHOSPHOLIPID TRANSPORT SYSTEM BINDING PROTEIN MLAB"/>
    <property type="match status" value="1"/>
</dbReference>
<dbReference type="RefSeq" id="WP_154753140.1">
    <property type="nucleotide sequence ID" value="NZ_CP046509.1"/>
</dbReference>
<sequence>MSDQLRWEVETDNLRLFGELERETLLPLWQQRDAVMQWVETIDVSGLERVDSGGLALLVHLRQIAIKRGKVPQFIGITDKLSSLITLYNLQKIITGRD</sequence>